<organism evidence="1 2">
    <name type="scientific">Linderina macrospora</name>
    <dbReference type="NCBI Taxonomy" id="4868"/>
    <lineage>
        <taxon>Eukaryota</taxon>
        <taxon>Fungi</taxon>
        <taxon>Fungi incertae sedis</taxon>
        <taxon>Zoopagomycota</taxon>
        <taxon>Kickxellomycotina</taxon>
        <taxon>Kickxellomycetes</taxon>
        <taxon>Kickxellales</taxon>
        <taxon>Kickxellaceae</taxon>
        <taxon>Linderina</taxon>
    </lineage>
</organism>
<keyword evidence="2" id="KW-1185">Reference proteome</keyword>
<dbReference type="Proteomes" id="UP001150603">
    <property type="component" value="Unassembled WGS sequence"/>
</dbReference>
<proteinExistence type="predicted"/>
<comment type="caution">
    <text evidence="1">The sequence shown here is derived from an EMBL/GenBank/DDBJ whole genome shotgun (WGS) entry which is preliminary data.</text>
</comment>
<feature type="non-terminal residue" evidence="1">
    <location>
        <position position="1"/>
    </location>
</feature>
<dbReference type="EMBL" id="JANBPW010001047">
    <property type="protein sequence ID" value="KAJ1946439.1"/>
    <property type="molecule type" value="Genomic_DNA"/>
</dbReference>
<name>A0ACC1JCK3_9FUNG</name>
<reference evidence="1" key="1">
    <citation type="submission" date="2022-07" db="EMBL/GenBank/DDBJ databases">
        <title>Phylogenomic reconstructions and comparative analyses of Kickxellomycotina fungi.</title>
        <authorList>
            <person name="Reynolds N.K."/>
            <person name="Stajich J.E."/>
            <person name="Barry K."/>
            <person name="Grigoriev I.V."/>
            <person name="Crous P."/>
            <person name="Smith M.E."/>
        </authorList>
    </citation>
    <scope>NUCLEOTIDE SEQUENCE</scope>
    <source>
        <strain evidence="1">NRRL 5244</strain>
    </source>
</reference>
<accession>A0ACC1JCK3</accession>
<evidence type="ECO:0000313" key="2">
    <source>
        <dbReference type="Proteomes" id="UP001150603"/>
    </source>
</evidence>
<sequence>LSMDLGEHEMLRDEVFYDDARTVEGDFNYPVVEVGVAFGFSRRPYGHTFTGRRSSVTGGRPALQSDMFAAPASGYGAFA</sequence>
<protein>
    <submittedName>
        <fullName evidence="1">Uncharacterized protein</fullName>
    </submittedName>
</protein>
<evidence type="ECO:0000313" key="1">
    <source>
        <dbReference type="EMBL" id="KAJ1946439.1"/>
    </source>
</evidence>
<gene>
    <name evidence="1" type="ORF">FBU59_002028</name>
</gene>